<proteinExistence type="predicted"/>
<name>A0AAN7FNV5_QUERU</name>
<dbReference type="Pfam" id="PF19259">
    <property type="entry name" value="Ty3_capsid"/>
    <property type="match status" value="1"/>
</dbReference>
<dbReference type="AlphaFoldDB" id="A0AAN7FNV5"/>
<feature type="compositionally biased region" description="Low complexity" evidence="1">
    <location>
        <begin position="1"/>
        <end position="18"/>
    </location>
</feature>
<comment type="caution">
    <text evidence="3">The sequence shown here is derived from an EMBL/GenBank/DDBJ whole genome shotgun (WGS) entry which is preliminary data.</text>
</comment>
<evidence type="ECO:0000256" key="1">
    <source>
        <dbReference type="SAM" id="MobiDB-lite"/>
    </source>
</evidence>
<organism evidence="3 4">
    <name type="scientific">Quercus rubra</name>
    <name type="common">Northern red oak</name>
    <name type="synonym">Quercus borealis</name>
    <dbReference type="NCBI Taxonomy" id="3512"/>
    <lineage>
        <taxon>Eukaryota</taxon>
        <taxon>Viridiplantae</taxon>
        <taxon>Streptophyta</taxon>
        <taxon>Embryophyta</taxon>
        <taxon>Tracheophyta</taxon>
        <taxon>Spermatophyta</taxon>
        <taxon>Magnoliopsida</taxon>
        <taxon>eudicotyledons</taxon>
        <taxon>Gunneridae</taxon>
        <taxon>Pentapetalae</taxon>
        <taxon>rosids</taxon>
        <taxon>fabids</taxon>
        <taxon>Fagales</taxon>
        <taxon>Fagaceae</taxon>
        <taxon>Quercus</taxon>
    </lineage>
</organism>
<dbReference type="Proteomes" id="UP001324115">
    <property type="component" value="Unassembled WGS sequence"/>
</dbReference>
<dbReference type="EMBL" id="JAXUIC010000004">
    <property type="protein sequence ID" value="KAK4594661.1"/>
    <property type="molecule type" value="Genomic_DNA"/>
</dbReference>
<reference evidence="3 4" key="1">
    <citation type="journal article" date="2023" name="G3 (Bethesda)">
        <title>A haplotype-resolved chromosome-scale genome for Quercus rubra L. provides insights into the genetics of adaptive traits for red oak species.</title>
        <authorList>
            <person name="Kapoor B."/>
            <person name="Jenkins J."/>
            <person name="Schmutz J."/>
            <person name="Zhebentyayeva T."/>
            <person name="Kuelheim C."/>
            <person name="Coggeshall M."/>
            <person name="Heim C."/>
            <person name="Lasky J.R."/>
            <person name="Leites L."/>
            <person name="Islam-Faridi N."/>
            <person name="Romero-Severson J."/>
            <person name="DeLeo V.L."/>
            <person name="Lucas S.M."/>
            <person name="Lazic D."/>
            <person name="Gailing O."/>
            <person name="Carlson J."/>
            <person name="Staton M."/>
        </authorList>
    </citation>
    <scope>NUCLEOTIDE SEQUENCE [LARGE SCALE GENOMIC DNA]</scope>
    <source>
        <strain evidence="3">Pseudo-F2</strain>
    </source>
</reference>
<evidence type="ECO:0000313" key="4">
    <source>
        <dbReference type="Proteomes" id="UP001324115"/>
    </source>
</evidence>
<gene>
    <name evidence="3" type="ORF">RGQ29_018379</name>
</gene>
<feature type="domain" description="Ty3 transposon capsid-like protein" evidence="2">
    <location>
        <begin position="116"/>
        <end position="245"/>
    </location>
</feature>
<keyword evidence="4" id="KW-1185">Reference proteome</keyword>
<evidence type="ECO:0000313" key="3">
    <source>
        <dbReference type="EMBL" id="KAK4594661.1"/>
    </source>
</evidence>
<accession>A0AAN7FNV5</accession>
<sequence length="346" mass="39574">MTETRSTSQNSNSQNSEKQSSKKIASLAKVSENHEHALQEIQKQLRTIIGFMQRIVEVEDKCHISNLGSQAILINSNGGNPKSSPFNSLKNLKLDFPRFRGEDPTCWVYKANQFFSYHNTPKHQKVMMASYHLEEEALIWFQDAEQAGGFPSWEIFIKALQTRFGVTAYDDPMEALTRLKQTSTVISYKGNFEILSNRIFGLSESHKLSCFLSSWKDEIRLPVRMLVPKTLNEVFGLAKIQEEYLSNSRKGFRNLMDTDRSSVLGTPKLEARVESRTKVPLQRLTGAQMEERRELGLGYNCDEKWQMGHKCKGAKLFLLEEVIEVEPKPSGVQLVEINEDEVLFDN</sequence>
<dbReference type="InterPro" id="IPR045358">
    <property type="entry name" value="Ty3_capsid"/>
</dbReference>
<evidence type="ECO:0000259" key="2">
    <source>
        <dbReference type="Pfam" id="PF19259"/>
    </source>
</evidence>
<feature type="region of interest" description="Disordered" evidence="1">
    <location>
        <begin position="1"/>
        <end position="26"/>
    </location>
</feature>
<protein>
    <recommendedName>
        <fullName evidence="2">Ty3 transposon capsid-like protein domain-containing protein</fullName>
    </recommendedName>
</protein>